<evidence type="ECO:0000313" key="15">
    <source>
        <dbReference type="Proteomes" id="UP000004431"/>
    </source>
</evidence>
<evidence type="ECO:0000256" key="7">
    <source>
        <dbReference type="ARBA" id="ARBA00022679"/>
    </source>
</evidence>
<dbReference type="Pfam" id="PF17767">
    <property type="entry name" value="NAPRTase_N"/>
    <property type="match status" value="1"/>
</dbReference>
<accession>A0ABN0AYP0</accession>
<dbReference type="Gene3D" id="3.20.20.70">
    <property type="entry name" value="Aldolase class I"/>
    <property type="match status" value="1"/>
</dbReference>
<dbReference type="Proteomes" id="UP000004431">
    <property type="component" value="Unassembled WGS sequence"/>
</dbReference>
<evidence type="ECO:0000259" key="11">
    <source>
        <dbReference type="Pfam" id="PF04095"/>
    </source>
</evidence>
<evidence type="ECO:0000313" key="14">
    <source>
        <dbReference type="EMBL" id="EFL43572.1"/>
    </source>
</evidence>
<dbReference type="NCBIfam" id="NF006695">
    <property type="entry name" value="PRK09243.1-2"/>
    <property type="match status" value="1"/>
</dbReference>
<keyword evidence="6 9" id="KW-0662">Pyridine nucleotide biosynthesis</keyword>
<evidence type="ECO:0000256" key="5">
    <source>
        <dbReference type="ARBA" id="ARBA00022598"/>
    </source>
</evidence>
<dbReference type="InterPro" id="IPR007229">
    <property type="entry name" value="Nic_PRibTrfase-Fam"/>
</dbReference>
<evidence type="ECO:0000256" key="2">
    <source>
        <dbReference type="ARBA" id="ARBA00010897"/>
    </source>
</evidence>
<dbReference type="NCBIfam" id="TIGR01513">
    <property type="entry name" value="NAPRTase_put"/>
    <property type="match status" value="1"/>
</dbReference>
<dbReference type="RefSeq" id="WP_006304694.1">
    <property type="nucleotide sequence ID" value="NZ_AEDQ01000033.1"/>
</dbReference>
<dbReference type="InterPro" id="IPR006405">
    <property type="entry name" value="Nic_PRibTrfase_pncB"/>
</dbReference>
<evidence type="ECO:0000256" key="4">
    <source>
        <dbReference type="ARBA" id="ARBA00022553"/>
    </source>
</evidence>
<dbReference type="InterPro" id="IPR041525">
    <property type="entry name" value="N/Namide_PRibTrfase"/>
</dbReference>
<keyword evidence="15" id="KW-1185">Reference proteome</keyword>
<sequence length="532" mass="58047">MALTDNTRPTDIALNTDLYEFTMAQGFWDSQKAQAEGCFNVFFRSIPFHNGYAVACGMGQIADLVENFSYDEETIDYLASLKAPGGGSLFTPDFLNYLRHFSLDVDIWAVPEGEIVFPREPLVRVQGKLIDCQLLETALLNTVNFQTLLATKTARVVRAAQGRPIFEFGLRRAQGPDGGLAAARASYVGGAAATSNVLAGKIYDIPVFGTHAHSWVMAFPSQIDAFRAFAESSPHNCVFLIDTYDVESGIADAIFVGKEMERKGQRLAAVRIDSGDLAKLSKQARRAFDEAGMPYVKISVSNDLDEYTIQSLLAQHAPIDSFGVGTKLATCDPQPALGGVYKMTAIKNTADSAWQPVMKLSEMAYKRTIPGIQTVMRYVDANNSPMGDMIVEEAKVHEKPAHMVDVLDDLITYDIANCARHELLEHIVSHGKRTCEPQSLPSARERCKNALDLLDPAYCRFLNPQSYPVGLEPSLAAVRRDLASRELQMARGADAGVDGTDSAAGSTDSASTSSYSSQASITPNQTTAQRRR</sequence>
<dbReference type="NCBIfam" id="NF009131">
    <property type="entry name" value="PRK12484.1"/>
    <property type="match status" value="1"/>
</dbReference>
<evidence type="ECO:0000259" key="12">
    <source>
        <dbReference type="Pfam" id="PF17767"/>
    </source>
</evidence>
<organism evidence="14 15">
    <name type="scientific">Fannyhessea vaginae PB189-T1-4</name>
    <dbReference type="NCBI Taxonomy" id="866774"/>
    <lineage>
        <taxon>Bacteria</taxon>
        <taxon>Bacillati</taxon>
        <taxon>Actinomycetota</taxon>
        <taxon>Coriobacteriia</taxon>
        <taxon>Coriobacteriales</taxon>
        <taxon>Atopobiaceae</taxon>
        <taxon>Fannyhessea</taxon>
    </lineage>
</organism>
<comment type="caution">
    <text evidence="14">The sequence shown here is derived from an EMBL/GenBank/DDBJ whole genome shotgun (WGS) entry which is preliminary data.</text>
</comment>
<comment type="similarity">
    <text evidence="2 9">Belongs to the NAPRTase family.</text>
</comment>
<reference evidence="14 15" key="1">
    <citation type="submission" date="2010-08" db="EMBL/GenBank/DDBJ databases">
        <authorList>
            <person name="Durkin A.S."/>
            <person name="Madupu R."/>
            <person name="Torralba M."/>
            <person name="Gillis M."/>
            <person name="Methe B."/>
            <person name="Sutton G."/>
            <person name="Nelson K.E."/>
        </authorList>
    </citation>
    <scope>NUCLEOTIDE SEQUENCE [LARGE SCALE GENOMIC DNA]</scope>
    <source>
        <strain evidence="14 15">PB189-T1-4</strain>
    </source>
</reference>
<comment type="function">
    <text evidence="9">Catalyzes the first step in the biosynthesis of NAD from nicotinic acid, the ATP-dependent synthesis of beta-nicotinate D-ribonucleotide from nicotinate and 5-phospho-D-ribose 1-phosphate.</text>
</comment>
<comment type="pathway">
    <text evidence="1 9">Cofactor biosynthesis; NAD(+) biosynthesis; nicotinate D-ribonucleotide from nicotinate: step 1/1.</text>
</comment>
<dbReference type="GO" id="GO:0004516">
    <property type="term" value="F:nicotinate phosphoribosyltransferase activity"/>
    <property type="evidence" value="ECO:0007669"/>
    <property type="project" value="UniProtKB-EC"/>
</dbReference>
<feature type="domain" description="Nicotinate/nicotinamide phosphoribosyltransferase" evidence="11">
    <location>
        <begin position="191"/>
        <end position="347"/>
    </location>
</feature>
<feature type="compositionally biased region" description="Low complexity" evidence="10">
    <location>
        <begin position="498"/>
        <end position="520"/>
    </location>
</feature>
<dbReference type="CDD" id="cd01570">
    <property type="entry name" value="NAPRTase_A"/>
    <property type="match status" value="1"/>
</dbReference>
<evidence type="ECO:0000259" key="13">
    <source>
        <dbReference type="Pfam" id="PF17956"/>
    </source>
</evidence>
<keyword evidence="14" id="KW-0328">Glycosyltransferase</keyword>
<comment type="catalytic activity">
    <reaction evidence="8 9">
        <text>5-phospho-alpha-D-ribose 1-diphosphate + nicotinate + ATP + H2O = nicotinate beta-D-ribonucleotide + ADP + phosphate + diphosphate</text>
        <dbReference type="Rhea" id="RHEA:36163"/>
        <dbReference type="ChEBI" id="CHEBI:15377"/>
        <dbReference type="ChEBI" id="CHEBI:30616"/>
        <dbReference type="ChEBI" id="CHEBI:32544"/>
        <dbReference type="ChEBI" id="CHEBI:33019"/>
        <dbReference type="ChEBI" id="CHEBI:43474"/>
        <dbReference type="ChEBI" id="CHEBI:57502"/>
        <dbReference type="ChEBI" id="CHEBI:58017"/>
        <dbReference type="ChEBI" id="CHEBI:456216"/>
        <dbReference type="EC" id="6.3.4.21"/>
    </reaction>
</comment>
<keyword evidence="4" id="KW-0597">Phosphoprotein</keyword>
<dbReference type="Gene3D" id="3.20.140.10">
    <property type="entry name" value="nicotinate phosphoribosyltransferase"/>
    <property type="match status" value="1"/>
</dbReference>
<dbReference type="SUPFAM" id="SSF51690">
    <property type="entry name" value="Nicotinate/Quinolinate PRTase C-terminal domain-like"/>
    <property type="match status" value="1"/>
</dbReference>
<gene>
    <name evidence="14" type="primary">pncB</name>
    <name evidence="14" type="ORF">HMPREF9248_0658</name>
</gene>
<dbReference type="InterPro" id="IPR036068">
    <property type="entry name" value="Nicotinate_pribotase-like_C"/>
</dbReference>
<keyword evidence="5 9" id="KW-0436">Ligase</keyword>
<protein>
    <recommendedName>
        <fullName evidence="3 9">Nicotinate phosphoribosyltransferase</fullName>
        <ecNumber evidence="3 9">6.3.4.21</ecNumber>
    </recommendedName>
</protein>
<dbReference type="InterPro" id="IPR041619">
    <property type="entry name" value="NAPRTase_C"/>
</dbReference>
<evidence type="ECO:0000256" key="8">
    <source>
        <dbReference type="ARBA" id="ARBA00048668"/>
    </source>
</evidence>
<dbReference type="EC" id="6.3.4.21" evidence="3 9"/>
<dbReference type="SUPFAM" id="SSF54675">
    <property type="entry name" value="Nicotinate/Quinolinate PRTase N-terminal domain-like"/>
    <property type="match status" value="1"/>
</dbReference>
<keyword evidence="7 9" id="KW-0808">Transferase</keyword>
<dbReference type="GO" id="GO:0016757">
    <property type="term" value="F:glycosyltransferase activity"/>
    <property type="evidence" value="ECO:0007669"/>
    <property type="project" value="UniProtKB-KW"/>
</dbReference>
<evidence type="ECO:0000256" key="10">
    <source>
        <dbReference type="SAM" id="MobiDB-lite"/>
    </source>
</evidence>
<comment type="PTM">
    <text evidence="9">Transiently phosphorylated on a His residue during the reaction cycle. Phosphorylation strongly increases the affinity for substrates and increases the rate of nicotinate D-ribonucleotide production. Dephosphorylation regenerates the low-affinity form of the enzyme, leading to product release.</text>
</comment>
<feature type="region of interest" description="Disordered" evidence="10">
    <location>
        <begin position="492"/>
        <end position="532"/>
    </location>
</feature>
<dbReference type="InterPro" id="IPR013785">
    <property type="entry name" value="Aldolase_TIM"/>
</dbReference>
<dbReference type="PANTHER" id="PTHR11098">
    <property type="entry name" value="NICOTINATE PHOSPHORIBOSYLTRANSFERASE"/>
    <property type="match status" value="1"/>
</dbReference>
<feature type="domain" description="Nicotinate phosphoribosyltransferase N-terminal" evidence="12">
    <location>
        <begin position="14"/>
        <end position="144"/>
    </location>
</feature>
<dbReference type="PIRSF" id="PIRSF000484">
    <property type="entry name" value="NAPRT"/>
    <property type="match status" value="1"/>
</dbReference>
<dbReference type="Pfam" id="PF04095">
    <property type="entry name" value="NAPRTase"/>
    <property type="match status" value="1"/>
</dbReference>
<dbReference type="EMBL" id="AEDQ01000033">
    <property type="protein sequence ID" value="EFL43572.1"/>
    <property type="molecule type" value="Genomic_DNA"/>
</dbReference>
<feature type="domain" description="Nicotinate phosphoribosyltransferase C-terminal" evidence="13">
    <location>
        <begin position="373"/>
        <end position="477"/>
    </location>
</feature>
<feature type="compositionally biased region" description="Polar residues" evidence="10">
    <location>
        <begin position="521"/>
        <end position="532"/>
    </location>
</feature>
<dbReference type="InterPro" id="IPR040727">
    <property type="entry name" value="NAPRTase_N"/>
</dbReference>
<proteinExistence type="inferred from homology"/>
<dbReference type="PANTHER" id="PTHR11098:SF1">
    <property type="entry name" value="NICOTINATE PHOSPHORIBOSYLTRANSFERASE"/>
    <property type="match status" value="1"/>
</dbReference>
<evidence type="ECO:0000256" key="1">
    <source>
        <dbReference type="ARBA" id="ARBA00004952"/>
    </source>
</evidence>
<dbReference type="Pfam" id="PF17956">
    <property type="entry name" value="NAPRTase_C"/>
    <property type="match status" value="1"/>
</dbReference>
<evidence type="ECO:0000256" key="3">
    <source>
        <dbReference type="ARBA" id="ARBA00013236"/>
    </source>
</evidence>
<evidence type="ECO:0000256" key="6">
    <source>
        <dbReference type="ARBA" id="ARBA00022642"/>
    </source>
</evidence>
<name>A0ABN0AYP0_9ACTN</name>
<evidence type="ECO:0000256" key="9">
    <source>
        <dbReference type="RuleBase" id="RU365100"/>
    </source>
</evidence>